<accession>A0A9Q3BBH9</accession>
<dbReference type="EMBL" id="AVOT02000308">
    <property type="protein sequence ID" value="MBW0462229.1"/>
    <property type="molecule type" value="Genomic_DNA"/>
</dbReference>
<dbReference type="AlphaFoldDB" id="A0A9Q3BBH9"/>
<keyword evidence="2" id="KW-1185">Reference proteome</keyword>
<proteinExistence type="predicted"/>
<evidence type="ECO:0000313" key="1">
    <source>
        <dbReference type="EMBL" id="MBW0462229.1"/>
    </source>
</evidence>
<comment type="caution">
    <text evidence="1">The sequence shown here is derived from an EMBL/GenBank/DDBJ whole genome shotgun (WGS) entry which is preliminary data.</text>
</comment>
<sequence length="116" mass="13327">MTITGKSGNIHKNADGLRRWVLANTHESPAWIPKEVNHIEGICVTDIDTEFLIQAKESYKVDKSCHILFQLLMKDCKDPSHLSKLDGIWEKHMMKEDSTSLMESSIIELNIHVLWL</sequence>
<dbReference type="OrthoDB" id="7982113at2759"/>
<protein>
    <submittedName>
        <fullName evidence="1">Uncharacterized protein</fullName>
    </submittedName>
</protein>
<reference evidence="1" key="1">
    <citation type="submission" date="2021-03" db="EMBL/GenBank/DDBJ databases">
        <title>Draft genome sequence of rust myrtle Austropuccinia psidii MF-1, a brazilian biotype.</title>
        <authorList>
            <person name="Quecine M.C."/>
            <person name="Pachon D.M.R."/>
            <person name="Bonatelli M.L."/>
            <person name="Correr F.H."/>
            <person name="Franceschini L.M."/>
            <person name="Leite T.F."/>
            <person name="Margarido G.R.A."/>
            <person name="Almeida C.A."/>
            <person name="Ferrarezi J.A."/>
            <person name="Labate C.A."/>
        </authorList>
    </citation>
    <scope>NUCLEOTIDE SEQUENCE</scope>
    <source>
        <strain evidence="1">MF-1</strain>
    </source>
</reference>
<evidence type="ECO:0000313" key="2">
    <source>
        <dbReference type="Proteomes" id="UP000765509"/>
    </source>
</evidence>
<name>A0A9Q3BBH9_9BASI</name>
<dbReference type="Proteomes" id="UP000765509">
    <property type="component" value="Unassembled WGS sequence"/>
</dbReference>
<gene>
    <name evidence="1" type="ORF">O181_001944</name>
</gene>
<organism evidence="1 2">
    <name type="scientific">Austropuccinia psidii MF-1</name>
    <dbReference type="NCBI Taxonomy" id="1389203"/>
    <lineage>
        <taxon>Eukaryota</taxon>
        <taxon>Fungi</taxon>
        <taxon>Dikarya</taxon>
        <taxon>Basidiomycota</taxon>
        <taxon>Pucciniomycotina</taxon>
        <taxon>Pucciniomycetes</taxon>
        <taxon>Pucciniales</taxon>
        <taxon>Sphaerophragmiaceae</taxon>
        <taxon>Austropuccinia</taxon>
    </lineage>
</organism>